<dbReference type="SUPFAM" id="SSF46689">
    <property type="entry name" value="Homeodomain-like"/>
    <property type="match status" value="2"/>
</dbReference>
<evidence type="ECO:0000256" key="9">
    <source>
        <dbReference type="ARBA" id="ARBA00024867"/>
    </source>
</evidence>
<dbReference type="InterPro" id="IPR009057">
    <property type="entry name" value="Homeodomain-like_sf"/>
</dbReference>
<evidence type="ECO:0000256" key="1">
    <source>
        <dbReference type="ARBA" id="ARBA00004496"/>
    </source>
</evidence>
<organism evidence="13 14">
    <name type="scientific">Vallitalea pronyensis</name>
    <dbReference type="NCBI Taxonomy" id="1348613"/>
    <lineage>
        <taxon>Bacteria</taxon>
        <taxon>Bacillati</taxon>
        <taxon>Bacillota</taxon>
        <taxon>Clostridia</taxon>
        <taxon>Lachnospirales</taxon>
        <taxon>Vallitaleaceae</taxon>
        <taxon>Vallitalea</taxon>
    </lineage>
</organism>
<keyword evidence="8" id="KW-0804">Transcription</keyword>
<feature type="modified residue" description="4-aspartylphosphate" evidence="10">
    <location>
        <position position="55"/>
    </location>
</feature>
<accession>A0A8J8SFR1</accession>
<evidence type="ECO:0000256" key="3">
    <source>
        <dbReference type="ARBA" id="ARBA00022490"/>
    </source>
</evidence>
<dbReference type="CDD" id="cd17536">
    <property type="entry name" value="REC_YesN-like"/>
    <property type="match status" value="1"/>
</dbReference>
<evidence type="ECO:0000259" key="12">
    <source>
        <dbReference type="PROSITE" id="PS50110"/>
    </source>
</evidence>
<feature type="domain" description="HTH araC/xylS-type" evidence="11">
    <location>
        <begin position="415"/>
        <end position="513"/>
    </location>
</feature>
<keyword evidence="14" id="KW-1185">Reference proteome</keyword>
<dbReference type="GO" id="GO:0005737">
    <property type="term" value="C:cytoplasm"/>
    <property type="evidence" value="ECO:0007669"/>
    <property type="project" value="UniProtKB-SubCell"/>
</dbReference>
<evidence type="ECO:0000313" key="13">
    <source>
        <dbReference type="EMBL" id="QUI21597.1"/>
    </source>
</evidence>
<sequence length="517" mass="60728">MTSILIVDDNRMFRMAFRKMLDWERHGYIIIAEASNGIHALEILKDIHVDIIITDMSMPEMTGIELVKIVTEEKPGIRIIALSNYDDFQFVKDALKYGAYDYLLKHELTGVKILEVLQEVNDSKRKIHQSYLQGSTSEMDSFIGKVLLGQVNHDEMTIGLKDFAGFKKLGSMYLIYIQPYIRNSEIRIMRDHLKLNNNEDIQLVISCVDKNKVLLLINILGNYSEHHNYRYLIEVINNIVCTLDKMHIEASLLVSGVTRDTRNLPDLYKQIEKLKNACQFNRKKSFYYFSNETQETETVEDPSLLIDSKMYNHEIMDNKQLFNMEVKHLFDRIKHNPIDENSLAKVIFELAVIIYHLAKRLNVKLVNVIGDRDNLFRTFYQFYYFSDVEAKILRILEELYGTSDEYQTINNRNVEDIINYINKHYNEDLTLMSISERFGYNASYLSHLYKHQTGKNLVDYIKEVRIREAKRLILESRYKSYEIAQKTGFKNASYFCTVFKEVTGHSPKAFKKRGYND</sequence>
<keyword evidence="6" id="KW-0805">Transcription regulation</keyword>
<dbReference type="PANTHER" id="PTHR42713:SF3">
    <property type="entry name" value="TRANSCRIPTIONAL REGULATORY PROTEIN HPTR"/>
    <property type="match status" value="1"/>
</dbReference>
<dbReference type="Pfam" id="PF00072">
    <property type="entry name" value="Response_reg"/>
    <property type="match status" value="1"/>
</dbReference>
<dbReference type="PANTHER" id="PTHR42713">
    <property type="entry name" value="HISTIDINE KINASE-RELATED"/>
    <property type="match status" value="1"/>
</dbReference>
<dbReference type="PROSITE" id="PS50110">
    <property type="entry name" value="RESPONSE_REGULATORY"/>
    <property type="match status" value="1"/>
</dbReference>
<keyword evidence="5" id="KW-0902">Two-component regulatory system</keyword>
<comment type="subcellular location">
    <subcellularLocation>
        <location evidence="1">Cytoplasm</location>
    </subcellularLocation>
</comment>
<comment type="function">
    <text evidence="9">May play the central regulatory role in sporulation. It may be an element of the effector pathway responsible for the activation of sporulation genes in response to nutritional stress. Spo0A may act in concert with spo0H (a sigma factor) to control the expression of some genes that are critical to the sporulation process.</text>
</comment>
<dbReference type="Gene3D" id="3.40.50.2300">
    <property type="match status" value="1"/>
</dbReference>
<protein>
    <recommendedName>
        <fullName evidence="2">Stage 0 sporulation protein A homolog</fullName>
    </recommendedName>
</protein>
<dbReference type="AlphaFoldDB" id="A0A8J8SFR1"/>
<dbReference type="RefSeq" id="WP_212697067.1">
    <property type="nucleotide sequence ID" value="NZ_CP058649.1"/>
</dbReference>
<feature type="domain" description="Response regulatory" evidence="12">
    <location>
        <begin position="3"/>
        <end position="120"/>
    </location>
</feature>
<keyword evidence="3" id="KW-0963">Cytoplasm</keyword>
<keyword evidence="4 10" id="KW-0597">Phosphoprotein</keyword>
<evidence type="ECO:0000256" key="5">
    <source>
        <dbReference type="ARBA" id="ARBA00023012"/>
    </source>
</evidence>
<dbReference type="GO" id="GO:0000160">
    <property type="term" value="P:phosphorelay signal transduction system"/>
    <property type="evidence" value="ECO:0007669"/>
    <property type="project" value="UniProtKB-KW"/>
</dbReference>
<keyword evidence="7" id="KW-0238">DNA-binding</keyword>
<dbReference type="Proteomes" id="UP000683246">
    <property type="component" value="Chromosome"/>
</dbReference>
<dbReference type="KEGG" id="vpy:HZI73_04505"/>
<dbReference type="EMBL" id="CP058649">
    <property type="protein sequence ID" value="QUI21597.1"/>
    <property type="molecule type" value="Genomic_DNA"/>
</dbReference>
<dbReference type="InterPro" id="IPR011006">
    <property type="entry name" value="CheY-like_superfamily"/>
</dbReference>
<evidence type="ECO:0000256" key="2">
    <source>
        <dbReference type="ARBA" id="ARBA00018672"/>
    </source>
</evidence>
<dbReference type="GO" id="GO:0043565">
    <property type="term" value="F:sequence-specific DNA binding"/>
    <property type="evidence" value="ECO:0007669"/>
    <property type="project" value="InterPro"/>
</dbReference>
<evidence type="ECO:0000313" key="14">
    <source>
        <dbReference type="Proteomes" id="UP000683246"/>
    </source>
</evidence>
<reference evidence="13" key="1">
    <citation type="submission" date="2020-07" db="EMBL/GenBank/DDBJ databases">
        <title>Vallitalea pronyensis genome.</title>
        <authorList>
            <person name="Postec A."/>
        </authorList>
    </citation>
    <scope>NUCLEOTIDE SEQUENCE</scope>
    <source>
        <strain evidence="13">FatNI3</strain>
    </source>
</reference>
<dbReference type="SMART" id="SM00448">
    <property type="entry name" value="REC"/>
    <property type="match status" value="1"/>
</dbReference>
<gene>
    <name evidence="13" type="ORF">HZI73_04505</name>
</gene>
<dbReference type="InterPro" id="IPR051552">
    <property type="entry name" value="HptR"/>
</dbReference>
<dbReference type="Gene3D" id="1.10.10.60">
    <property type="entry name" value="Homeodomain-like"/>
    <property type="match status" value="2"/>
</dbReference>
<evidence type="ECO:0000256" key="4">
    <source>
        <dbReference type="ARBA" id="ARBA00022553"/>
    </source>
</evidence>
<evidence type="ECO:0000256" key="7">
    <source>
        <dbReference type="ARBA" id="ARBA00023125"/>
    </source>
</evidence>
<evidence type="ECO:0000256" key="8">
    <source>
        <dbReference type="ARBA" id="ARBA00023163"/>
    </source>
</evidence>
<dbReference type="SUPFAM" id="SSF52172">
    <property type="entry name" value="CheY-like"/>
    <property type="match status" value="1"/>
</dbReference>
<dbReference type="PROSITE" id="PS01124">
    <property type="entry name" value="HTH_ARAC_FAMILY_2"/>
    <property type="match status" value="1"/>
</dbReference>
<dbReference type="InterPro" id="IPR018060">
    <property type="entry name" value="HTH_AraC"/>
</dbReference>
<name>A0A8J8SFR1_9FIRM</name>
<evidence type="ECO:0000256" key="10">
    <source>
        <dbReference type="PROSITE-ProRule" id="PRU00169"/>
    </source>
</evidence>
<dbReference type="InterPro" id="IPR001789">
    <property type="entry name" value="Sig_transdc_resp-reg_receiver"/>
</dbReference>
<evidence type="ECO:0000259" key="11">
    <source>
        <dbReference type="PROSITE" id="PS01124"/>
    </source>
</evidence>
<evidence type="ECO:0000256" key="6">
    <source>
        <dbReference type="ARBA" id="ARBA00023015"/>
    </source>
</evidence>
<proteinExistence type="predicted"/>
<dbReference type="SMART" id="SM00342">
    <property type="entry name" value="HTH_ARAC"/>
    <property type="match status" value="1"/>
</dbReference>
<dbReference type="Pfam" id="PF12833">
    <property type="entry name" value="HTH_18"/>
    <property type="match status" value="1"/>
</dbReference>
<dbReference type="GO" id="GO:0003700">
    <property type="term" value="F:DNA-binding transcription factor activity"/>
    <property type="evidence" value="ECO:0007669"/>
    <property type="project" value="InterPro"/>
</dbReference>